<evidence type="ECO:0000256" key="1">
    <source>
        <dbReference type="ARBA" id="ARBA00004141"/>
    </source>
</evidence>
<feature type="transmembrane region" description="Helical" evidence="7">
    <location>
        <begin position="215"/>
        <end position="233"/>
    </location>
</feature>
<name>D3SLM4_THEAH</name>
<dbReference type="STRING" id="638303.Thal_1022"/>
<feature type="transmembrane region" description="Helical" evidence="7">
    <location>
        <begin position="80"/>
        <end position="101"/>
    </location>
</feature>
<feature type="transmembrane region" description="Helical" evidence="7">
    <location>
        <begin position="45"/>
        <end position="74"/>
    </location>
</feature>
<evidence type="ECO:0000256" key="7">
    <source>
        <dbReference type="SAM" id="Phobius"/>
    </source>
</evidence>
<evidence type="ECO:0000313" key="9">
    <source>
        <dbReference type="EMBL" id="ADC89654.1"/>
    </source>
</evidence>
<dbReference type="Pfam" id="PF02683">
    <property type="entry name" value="DsbD_TM"/>
    <property type="match status" value="2"/>
</dbReference>
<dbReference type="Proteomes" id="UP000002043">
    <property type="component" value="Chromosome"/>
</dbReference>
<organism evidence="9 10">
    <name type="scientific">Thermocrinis albus (strain DSM 14484 / JCM 11386 / HI 11/12)</name>
    <dbReference type="NCBI Taxonomy" id="638303"/>
    <lineage>
        <taxon>Bacteria</taxon>
        <taxon>Pseudomonadati</taxon>
        <taxon>Aquificota</taxon>
        <taxon>Aquificia</taxon>
        <taxon>Aquificales</taxon>
        <taxon>Aquificaceae</taxon>
        <taxon>Thermocrinis</taxon>
    </lineage>
</organism>
<dbReference type="GO" id="GO:0016020">
    <property type="term" value="C:membrane"/>
    <property type="evidence" value="ECO:0007669"/>
    <property type="project" value="UniProtKB-SubCell"/>
</dbReference>
<dbReference type="KEGG" id="tal:Thal_1022"/>
<keyword evidence="10" id="KW-1185">Reference proteome</keyword>
<feature type="transmembrane region" description="Helical" evidence="7">
    <location>
        <begin position="245"/>
        <end position="270"/>
    </location>
</feature>
<feature type="transmembrane region" description="Helical" evidence="7">
    <location>
        <begin position="131"/>
        <end position="149"/>
    </location>
</feature>
<evidence type="ECO:0000256" key="5">
    <source>
        <dbReference type="ARBA" id="ARBA00022989"/>
    </source>
</evidence>
<evidence type="ECO:0000256" key="3">
    <source>
        <dbReference type="ARBA" id="ARBA00022692"/>
    </source>
</evidence>
<comment type="similarity">
    <text evidence="2">Belongs to the DsbD family.</text>
</comment>
<dbReference type="InterPro" id="IPR051790">
    <property type="entry name" value="Cytochrome_c-biogenesis_DsbD"/>
</dbReference>
<keyword evidence="4" id="KW-0201">Cytochrome c-type biogenesis</keyword>
<accession>D3SLM4</accession>
<feature type="domain" description="Cytochrome C biogenesis protein transmembrane" evidence="8">
    <location>
        <begin position="124"/>
        <end position="258"/>
    </location>
</feature>
<keyword evidence="6 7" id="KW-0472">Membrane</keyword>
<proteinExistence type="inferred from homology"/>
<comment type="subcellular location">
    <subcellularLocation>
        <location evidence="1">Membrane</location>
        <topology evidence="1">Multi-pass membrane protein</topology>
    </subcellularLocation>
</comment>
<feature type="transmembrane region" description="Helical" evidence="7">
    <location>
        <begin position="170"/>
        <end position="195"/>
    </location>
</feature>
<reference evidence="10" key="1">
    <citation type="journal article" date="2010" name="Stand. Genomic Sci.">
        <title>Complete genome sequence of Thermocrinis albus type strain (HI 11/12T).</title>
        <authorList>
            <person name="Wirth R."/>
            <person name="Sikorski J."/>
            <person name="Brambilla E."/>
            <person name="Misra M."/>
            <person name="Lapidus A."/>
            <person name="Copeland A."/>
            <person name="Nolan M."/>
            <person name="Lucas S."/>
            <person name="Chen F."/>
            <person name="Tice H."/>
            <person name="Cheng J.F."/>
            <person name="Han C."/>
            <person name="Detter J.C."/>
            <person name="Tapia R."/>
            <person name="Bruce D."/>
            <person name="Goodwin L."/>
            <person name="Pitluck S."/>
            <person name="Pati A."/>
            <person name="Anderson I."/>
            <person name="Ivanova N."/>
            <person name="Mavromatis K."/>
            <person name="Mikhailova N."/>
            <person name="Chen A."/>
            <person name="Palaniappan K."/>
            <person name="Bilek Y."/>
            <person name="Hader T."/>
            <person name="Land M."/>
            <person name="Hauser L."/>
            <person name="Chang Y.J."/>
            <person name="Jeffries C.D."/>
            <person name="Tindall B.J."/>
            <person name="Rohde M."/>
            <person name="Goker M."/>
            <person name="Bristow J."/>
            <person name="Eisen J.A."/>
            <person name="Markowitz V."/>
            <person name="Hugenholtz P."/>
            <person name="Kyrpides N.C."/>
            <person name="Klenk H.P."/>
        </authorList>
    </citation>
    <scope>NUCLEOTIDE SEQUENCE [LARGE SCALE GENOMIC DNA]</scope>
    <source>
        <strain evidence="10">DSM 14484 / JCM 11386 / HI 11/12</strain>
    </source>
</reference>
<dbReference type="eggNOG" id="COG0785">
    <property type="taxonomic scope" value="Bacteria"/>
</dbReference>
<evidence type="ECO:0000256" key="6">
    <source>
        <dbReference type="ARBA" id="ARBA00023136"/>
    </source>
</evidence>
<evidence type="ECO:0000313" key="10">
    <source>
        <dbReference type="Proteomes" id="UP000002043"/>
    </source>
</evidence>
<dbReference type="EMBL" id="CP001931">
    <property type="protein sequence ID" value="ADC89654.1"/>
    <property type="molecule type" value="Genomic_DNA"/>
</dbReference>
<dbReference type="PANTHER" id="PTHR31272">
    <property type="entry name" value="CYTOCHROME C-TYPE BIOGENESIS PROTEIN HI_1454-RELATED"/>
    <property type="match status" value="1"/>
</dbReference>
<evidence type="ECO:0000256" key="4">
    <source>
        <dbReference type="ARBA" id="ARBA00022748"/>
    </source>
</evidence>
<protein>
    <submittedName>
        <fullName evidence="9">Cytochrome c biogenesis protein transmembrane region</fullName>
    </submittedName>
</protein>
<sequence>MSDVSFLIAFSAGLLSFLSPCVLPIIPGYISYLSGMGGTGRAGRVVLSAFFFVLGFTVVFTLMGASATFVGQLLRDYQLYIARLGGGLVVFFGFHFAGLFLRENFMREFGAIMAFTVALYTFGVLSQRTFMDVLGVLLVVLALYLLNVHQKLYQQMRLESKGQLPIVGSFLVGVAFASGWTPCIGPVLGTILLYASQQETARQGALLLLSYSMGLGVPFILAGLFLSAFLGFVRRFSKFFRWVEIVGGVLLVTIGLLLATGKLAVLSGVLQ</sequence>
<dbReference type="HOGENOM" id="CLU_053225_2_0_0"/>
<dbReference type="RefSeq" id="WP_012992060.1">
    <property type="nucleotide sequence ID" value="NC_013894.1"/>
</dbReference>
<evidence type="ECO:0000256" key="2">
    <source>
        <dbReference type="ARBA" id="ARBA00006143"/>
    </source>
</evidence>
<dbReference type="InterPro" id="IPR003834">
    <property type="entry name" value="Cyt_c_assmbl_TM_dom"/>
</dbReference>
<feature type="transmembrane region" description="Helical" evidence="7">
    <location>
        <begin position="108"/>
        <end position="125"/>
    </location>
</feature>
<feature type="transmembrane region" description="Helical" evidence="7">
    <location>
        <begin position="6"/>
        <end position="33"/>
    </location>
</feature>
<dbReference type="OrthoDB" id="9803065at2"/>
<keyword evidence="3 7" id="KW-0812">Transmembrane</keyword>
<keyword evidence="5 7" id="KW-1133">Transmembrane helix</keyword>
<dbReference type="GO" id="GO:0017004">
    <property type="term" value="P:cytochrome complex assembly"/>
    <property type="evidence" value="ECO:0007669"/>
    <property type="project" value="UniProtKB-KW"/>
</dbReference>
<dbReference type="AlphaFoldDB" id="D3SLM4"/>
<gene>
    <name evidence="9" type="ordered locus">Thal_1022</name>
</gene>
<evidence type="ECO:0000259" key="8">
    <source>
        <dbReference type="Pfam" id="PF02683"/>
    </source>
</evidence>
<feature type="domain" description="Cytochrome C biogenesis protein transmembrane" evidence="8">
    <location>
        <begin position="7"/>
        <end position="82"/>
    </location>
</feature>
<dbReference type="PANTHER" id="PTHR31272:SF4">
    <property type="entry name" value="CYTOCHROME C-TYPE BIOGENESIS PROTEIN HI_1454-RELATED"/>
    <property type="match status" value="1"/>
</dbReference>